<evidence type="ECO:0000313" key="2">
    <source>
        <dbReference type="EMBL" id="SFR05209.1"/>
    </source>
</evidence>
<dbReference type="EMBL" id="FOYI01000003">
    <property type="protein sequence ID" value="SFR05209.1"/>
    <property type="molecule type" value="Genomic_DNA"/>
</dbReference>
<dbReference type="RefSeq" id="WP_092078419.1">
    <property type="nucleotide sequence ID" value="NZ_FOYI01000003.1"/>
</dbReference>
<evidence type="ECO:0000256" key="1">
    <source>
        <dbReference type="SAM" id="MobiDB-lite"/>
    </source>
</evidence>
<gene>
    <name evidence="2" type="ORF">SAMN04515673_103325</name>
</gene>
<sequence length="169" mass="17970">MSRARRCPAPRALRGLALDPSEFVILSVLRLYVSSFTAPERQHWLAGLTCAQRFFGEEAGPGAACAILAGVQALRQSRVSPLRITAPEGPGPARALTDHERLFILSLRAMRQGQKTAAEGFALLLCEGNDTGPLLRSLAKIAALSPPAQGAAKARPVRDAEALRPRAGP</sequence>
<keyword evidence="3" id="KW-1185">Reference proteome</keyword>
<dbReference type="STRING" id="871652.SAMN04515673_103325"/>
<dbReference type="OrthoDB" id="7691213at2"/>
<protein>
    <submittedName>
        <fullName evidence="2">Uncharacterized protein</fullName>
    </submittedName>
</protein>
<accession>A0A1I6DIF5</accession>
<name>A0A1I6DIF5_9RHOB</name>
<dbReference type="AlphaFoldDB" id="A0A1I6DIF5"/>
<reference evidence="2 3" key="1">
    <citation type="submission" date="2016-10" db="EMBL/GenBank/DDBJ databases">
        <authorList>
            <person name="de Groot N.N."/>
        </authorList>
    </citation>
    <scope>NUCLEOTIDE SEQUENCE [LARGE SCALE GENOMIC DNA]</scope>
    <source>
        <strain evidence="3">KMM 9023,NRIC 0796,JCM 17311,KCTC 23692</strain>
    </source>
</reference>
<evidence type="ECO:0000313" key="3">
    <source>
        <dbReference type="Proteomes" id="UP000199302"/>
    </source>
</evidence>
<dbReference type="Proteomes" id="UP000199302">
    <property type="component" value="Unassembled WGS sequence"/>
</dbReference>
<proteinExistence type="predicted"/>
<organism evidence="2 3">
    <name type="scientific">Poseidonocella sedimentorum</name>
    <dbReference type="NCBI Taxonomy" id="871652"/>
    <lineage>
        <taxon>Bacteria</taxon>
        <taxon>Pseudomonadati</taxon>
        <taxon>Pseudomonadota</taxon>
        <taxon>Alphaproteobacteria</taxon>
        <taxon>Rhodobacterales</taxon>
        <taxon>Roseobacteraceae</taxon>
        <taxon>Poseidonocella</taxon>
    </lineage>
</organism>
<feature type="compositionally biased region" description="Basic and acidic residues" evidence="1">
    <location>
        <begin position="156"/>
        <end position="169"/>
    </location>
</feature>
<feature type="region of interest" description="Disordered" evidence="1">
    <location>
        <begin position="146"/>
        <end position="169"/>
    </location>
</feature>